<evidence type="ECO:0000313" key="3">
    <source>
        <dbReference type="Proteomes" id="UP000194236"/>
    </source>
</evidence>
<dbReference type="AlphaFoldDB" id="A0A1Y3B0T5"/>
<feature type="compositionally biased region" description="Basic and acidic residues" evidence="1">
    <location>
        <begin position="40"/>
        <end position="60"/>
    </location>
</feature>
<dbReference type="Proteomes" id="UP000194236">
    <property type="component" value="Unassembled WGS sequence"/>
</dbReference>
<keyword evidence="3" id="KW-1185">Reference proteome</keyword>
<comment type="caution">
    <text evidence="2">The sequence shown here is derived from an EMBL/GenBank/DDBJ whole genome shotgun (WGS) entry which is preliminary data.</text>
</comment>
<evidence type="ECO:0000256" key="1">
    <source>
        <dbReference type="SAM" id="MobiDB-lite"/>
    </source>
</evidence>
<gene>
    <name evidence="2" type="ORF">BLA29_015331</name>
</gene>
<accession>A0A1Y3B0T5</accession>
<feature type="compositionally biased region" description="Basic and acidic residues" evidence="1">
    <location>
        <begin position="67"/>
        <end position="77"/>
    </location>
</feature>
<organism evidence="2 3">
    <name type="scientific">Euroglyphus maynei</name>
    <name type="common">Mayne's house dust mite</name>
    <dbReference type="NCBI Taxonomy" id="6958"/>
    <lineage>
        <taxon>Eukaryota</taxon>
        <taxon>Metazoa</taxon>
        <taxon>Ecdysozoa</taxon>
        <taxon>Arthropoda</taxon>
        <taxon>Chelicerata</taxon>
        <taxon>Arachnida</taxon>
        <taxon>Acari</taxon>
        <taxon>Acariformes</taxon>
        <taxon>Sarcoptiformes</taxon>
        <taxon>Astigmata</taxon>
        <taxon>Psoroptidia</taxon>
        <taxon>Analgoidea</taxon>
        <taxon>Pyroglyphidae</taxon>
        <taxon>Pyroglyphinae</taxon>
        <taxon>Euroglyphus</taxon>
    </lineage>
</organism>
<feature type="non-terminal residue" evidence="2">
    <location>
        <position position="1"/>
    </location>
</feature>
<feature type="region of interest" description="Disordered" evidence="1">
    <location>
        <begin position="1"/>
        <end position="84"/>
    </location>
</feature>
<sequence length="84" mass="9450">RSHPAALLQPRPGDRRNQGAVQPPAQPAGSAVPPPGGRCVRQDDRPSDRRQRQERAEARHPAAARFHQPDRRPDRNPGRRALFR</sequence>
<evidence type="ECO:0000313" key="2">
    <source>
        <dbReference type="EMBL" id="OTF74401.1"/>
    </source>
</evidence>
<proteinExistence type="predicted"/>
<protein>
    <submittedName>
        <fullName evidence="2">Uncharacterized protein</fullName>
    </submittedName>
</protein>
<name>A0A1Y3B0T5_EURMA</name>
<feature type="non-terminal residue" evidence="2">
    <location>
        <position position="84"/>
    </location>
</feature>
<dbReference type="EMBL" id="MUJZ01047239">
    <property type="protein sequence ID" value="OTF74401.1"/>
    <property type="molecule type" value="Genomic_DNA"/>
</dbReference>
<reference evidence="2 3" key="1">
    <citation type="submission" date="2017-03" db="EMBL/GenBank/DDBJ databases">
        <title>Genome Survey of Euroglyphus maynei.</title>
        <authorList>
            <person name="Arlian L.G."/>
            <person name="Morgan M.S."/>
            <person name="Rider S.D."/>
        </authorList>
    </citation>
    <scope>NUCLEOTIDE SEQUENCE [LARGE SCALE GENOMIC DNA]</scope>
    <source>
        <strain evidence="2">Arlian Lab</strain>
        <tissue evidence="2">Whole body</tissue>
    </source>
</reference>